<dbReference type="InterPro" id="IPR017039">
    <property type="entry name" value="Virul_fac_BrkB"/>
</dbReference>
<dbReference type="GO" id="GO:0005886">
    <property type="term" value="C:plasma membrane"/>
    <property type="evidence" value="ECO:0007669"/>
    <property type="project" value="UniProtKB-SubCell"/>
</dbReference>
<comment type="subcellular location">
    <subcellularLocation>
        <location evidence="1">Cell membrane</location>
        <topology evidence="1">Multi-pass membrane protein</topology>
    </subcellularLocation>
</comment>
<dbReference type="PANTHER" id="PTHR30213:SF0">
    <property type="entry name" value="UPF0761 MEMBRANE PROTEIN YIHY"/>
    <property type="match status" value="1"/>
</dbReference>
<feature type="transmembrane region" description="Helical" evidence="6">
    <location>
        <begin position="114"/>
        <end position="134"/>
    </location>
</feature>
<dbReference type="RefSeq" id="WP_275680149.1">
    <property type="nucleotide sequence ID" value="NZ_JAJLJH010000001.1"/>
</dbReference>
<evidence type="ECO:0000256" key="2">
    <source>
        <dbReference type="ARBA" id="ARBA00022475"/>
    </source>
</evidence>
<proteinExistence type="predicted"/>
<accession>A0A9X1YDY4</accession>
<organism evidence="7 8">
    <name type="scientific">Scleromatobacter humisilvae</name>
    <dbReference type="NCBI Taxonomy" id="2897159"/>
    <lineage>
        <taxon>Bacteria</taxon>
        <taxon>Pseudomonadati</taxon>
        <taxon>Pseudomonadota</taxon>
        <taxon>Betaproteobacteria</taxon>
        <taxon>Burkholderiales</taxon>
        <taxon>Sphaerotilaceae</taxon>
        <taxon>Scleromatobacter</taxon>
    </lineage>
</organism>
<dbReference type="EMBL" id="JAJLJH010000001">
    <property type="protein sequence ID" value="MCK9684116.1"/>
    <property type="molecule type" value="Genomic_DNA"/>
</dbReference>
<evidence type="ECO:0000256" key="5">
    <source>
        <dbReference type="ARBA" id="ARBA00023136"/>
    </source>
</evidence>
<feature type="transmembrane region" description="Helical" evidence="6">
    <location>
        <begin position="218"/>
        <end position="236"/>
    </location>
</feature>
<dbReference type="AlphaFoldDB" id="A0A9X1YDY4"/>
<sequence>MEFWKLLLHWSAPEPARNGWNWRRPVHRGILAAQVVWDALFAFVTEEALIRASSLAFTSVLSLVPLMTVALRVMNFYGVSEATREQFEAVLAQYLLPAQSRDIVNLMLSAASHVTQNIGALGLASFCITLVLMARELEGHIQKICGAKGSLATSLLHYAAFLVLAPTGALIAFAVLHPLAALLALLPGDFSAVNYPFVLTIVVLFVTLRAFSGYVLSWRASAFGSLAAGIAAWGSWRGCAMYFSHSVSLSAYGALASIPAFLLWVFVAWCCVLFGVQVAAKAQPLCAQRRAAQAAAALAATGKAAK</sequence>
<keyword evidence="8" id="KW-1185">Reference proteome</keyword>
<evidence type="ECO:0000256" key="1">
    <source>
        <dbReference type="ARBA" id="ARBA00004651"/>
    </source>
</evidence>
<dbReference type="Pfam" id="PF03631">
    <property type="entry name" value="Virul_fac_BrkB"/>
    <property type="match status" value="1"/>
</dbReference>
<evidence type="ECO:0000313" key="8">
    <source>
        <dbReference type="Proteomes" id="UP001139353"/>
    </source>
</evidence>
<feature type="transmembrane region" description="Helical" evidence="6">
    <location>
        <begin position="256"/>
        <end position="280"/>
    </location>
</feature>
<dbReference type="PANTHER" id="PTHR30213">
    <property type="entry name" value="INNER MEMBRANE PROTEIN YHJD"/>
    <property type="match status" value="1"/>
</dbReference>
<keyword evidence="5 6" id="KW-0472">Membrane</keyword>
<evidence type="ECO:0000256" key="4">
    <source>
        <dbReference type="ARBA" id="ARBA00022989"/>
    </source>
</evidence>
<comment type="caution">
    <text evidence="7">The sequence shown here is derived from an EMBL/GenBank/DDBJ whole genome shotgun (WGS) entry which is preliminary data.</text>
</comment>
<keyword evidence="3 6" id="KW-0812">Transmembrane</keyword>
<feature type="transmembrane region" description="Helical" evidence="6">
    <location>
        <begin position="155"/>
        <end position="186"/>
    </location>
</feature>
<dbReference type="Proteomes" id="UP001139353">
    <property type="component" value="Unassembled WGS sequence"/>
</dbReference>
<reference evidence="7" key="1">
    <citation type="submission" date="2021-11" db="EMBL/GenBank/DDBJ databases">
        <title>BS-T2-15 a new species belonging to the Comamonadaceae family isolated from the soil of a French oak forest.</title>
        <authorList>
            <person name="Mieszkin S."/>
            <person name="Alain K."/>
        </authorList>
    </citation>
    <scope>NUCLEOTIDE SEQUENCE</scope>
    <source>
        <strain evidence="7">BS-T2-15</strain>
    </source>
</reference>
<feature type="transmembrane region" description="Helical" evidence="6">
    <location>
        <begin position="192"/>
        <end position="211"/>
    </location>
</feature>
<keyword evidence="2" id="KW-1003">Cell membrane</keyword>
<feature type="transmembrane region" description="Helical" evidence="6">
    <location>
        <begin position="55"/>
        <end position="74"/>
    </location>
</feature>
<protein>
    <submittedName>
        <fullName evidence="7">YihY/virulence factor BrkB family protein</fullName>
    </submittedName>
</protein>
<evidence type="ECO:0000256" key="3">
    <source>
        <dbReference type="ARBA" id="ARBA00022692"/>
    </source>
</evidence>
<name>A0A9X1YDY4_9BURK</name>
<evidence type="ECO:0000256" key="6">
    <source>
        <dbReference type="SAM" id="Phobius"/>
    </source>
</evidence>
<keyword evidence="4 6" id="KW-1133">Transmembrane helix</keyword>
<gene>
    <name evidence="7" type="ORF">LPC04_00160</name>
</gene>
<evidence type="ECO:0000313" key="7">
    <source>
        <dbReference type="EMBL" id="MCK9684116.1"/>
    </source>
</evidence>